<evidence type="ECO:0000313" key="9">
    <source>
        <dbReference type="EMBL" id="PHT63995.1"/>
    </source>
</evidence>
<protein>
    <submittedName>
        <fullName evidence="9">Transcription factor</fullName>
    </submittedName>
</protein>
<feature type="region of interest" description="Disordered" evidence="7">
    <location>
        <begin position="1"/>
        <end position="52"/>
    </location>
</feature>
<dbReference type="Pfam" id="PF23177">
    <property type="entry name" value="bHLH_IRO3"/>
    <property type="match status" value="1"/>
</dbReference>
<dbReference type="EMBL" id="AYRZ02000020">
    <property type="protein sequence ID" value="PHT63995.1"/>
    <property type="molecule type" value="Genomic_DNA"/>
</dbReference>
<dbReference type="InterPro" id="IPR057075">
    <property type="entry name" value="bHLH_IRO3"/>
</dbReference>
<feature type="coiled-coil region" evidence="6">
    <location>
        <begin position="98"/>
        <end position="153"/>
    </location>
</feature>
<evidence type="ECO:0000256" key="3">
    <source>
        <dbReference type="ARBA" id="ARBA00023125"/>
    </source>
</evidence>
<feature type="region of interest" description="Disordered" evidence="7">
    <location>
        <begin position="243"/>
        <end position="335"/>
    </location>
</feature>
<proteinExistence type="predicted"/>
<dbReference type="AlphaFoldDB" id="A0A1U8DY03"/>
<comment type="subcellular location">
    <subcellularLocation>
        <location evidence="1">Nucleus</location>
    </subcellularLocation>
</comment>
<dbReference type="OrthoDB" id="515493at2759"/>
<dbReference type="InterPro" id="IPR044579">
    <property type="entry name" value="bHLH11/121"/>
</dbReference>
<dbReference type="InterPro" id="IPR036638">
    <property type="entry name" value="HLH_DNA-bd_sf"/>
</dbReference>
<name>A0A1U8DY03_CAPAN</name>
<keyword evidence="10" id="KW-1185">Reference proteome</keyword>
<gene>
    <name evidence="9" type="ORF">T459_32096</name>
</gene>
<feature type="compositionally biased region" description="Basic and acidic residues" evidence="7">
    <location>
        <begin position="247"/>
        <end position="266"/>
    </location>
</feature>
<evidence type="ECO:0000256" key="1">
    <source>
        <dbReference type="ARBA" id="ARBA00004123"/>
    </source>
</evidence>
<evidence type="ECO:0000256" key="4">
    <source>
        <dbReference type="ARBA" id="ARBA00023163"/>
    </source>
</evidence>
<dbReference type="STRING" id="4072.A0A1U8DY03"/>
<feature type="compositionally biased region" description="Polar residues" evidence="7">
    <location>
        <begin position="12"/>
        <end position="43"/>
    </location>
</feature>
<dbReference type="GO" id="GO:0000976">
    <property type="term" value="F:transcription cis-regulatory region binding"/>
    <property type="evidence" value="ECO:0000318"/>
    <property type="project" value="GO_Central"/>
</dbReference>
<keyword evidence="4" id="KW-0804">Transcription</keyword>
<dbReference type="Proteomes" id="UP000222542">
    <property type="component" value="Unassembled WGS sequence"/>
</dbReference>
<evidence type="ECO:0000256" key="7">
    <source>
        <dbReference type="SAM" id="MobiDB-lite"/>
    </source>
</evidence>
<dbReference type="OMA" id="RAMFPWG"/>
<dbReference type="SUPFAM" id="SSF47459">
    <property type="entry name" value="HLH, helix-loop-helix DNA-binding domain"/>
    <property type="match status" value="1"/>
</dbReference>
<reference evidence="9 10" key="1">
    <citation type="journal article" date="2014" name="Nat. Genet.">
        <title>Genome sequence of the hot pepper provides insights into the evolution of pungency in Capsicum species.</title>
        <authorList>
            <person name="Kim S."/>
            <person name="Park M."/>
            <person name="Yeom S.I."/>
            <person name="Kim Y.M."/>
            <person name="Lee J.M."/>
            <person name="Lee H.A."/>
            <person name="Seo E."/>
            <person name="Choi J."/>
            <person name="Cheong K."/>
            <person name="Kim K.T."/>
            <person name="Jung K."/>
            <person name="Lee G.W."/>
            <person name="Oh S.K."/>
            <person name="Bae C."/>
            <person name="Kim S.B."/>
            <person name="Lee H.Y."/>
            <person name="Kim S.Y."/>
            <person name="Kim M.S."/>
            <person name="Kang B.C."/>
            <person name="Jo Y.D."/>
            <person name="Yang H.B."/>
            <person name="Jeong H.J."/>
            <person name="Kang W.H."/>
            <person name="Kwon J.K."/>
            <person name="Shin C."/>
            <person name="Lim J.Y."/>
            <person name="Park J.H."/>
            <person name="Huh J.H."/>
            <person name="Kim J.S."/>
            <person name="Kim B.D."/>
            <person name="Cohen O."/>
            <person name="Paran I."/>
            <person name="Suh M.C."/>
            <person name="Lee S.B."/>
            <person name="Kim Y.K."/>
            <person name="Shin Y."/>
            <person name="Noh S.J."/>
            <person name="Park J."/>
            <person name="Seo Y.S."/>
            <person name="Kwon S.Y."/>
            <person name="Kim H.A."/>
            <person name="Park J.M."/>
            <person name="Kim H.J."/>
            <person name="Choi S.B."/>
            <person name="Bosland P.W."/>
            <person name="Reeves G."/>
            <person name="Jo S.H."/>
            <person name="Lee B.W."/>
            <person name="Cho H.T."/>
            <person name="Choi H.S."/>
            <person name="Lee M.S."/>
            <person name="Yu Y."/>
            <person name="Do Choi Y."/>
            <person name="Park B.S."/>
            <person name="van Deynze A."/>
            <person name="Ashrafi H."/>
            <person name="Hill T."/>
            <person name="Kim W.T."/>
            <person name="Pai H.S."/>
            <person name="Ahn H.K."/>
            <person name="Yeam I."/>
            <person name="Giovannoni J.J."/>
            <person name="Rose J.K."/>
            <person name="Sorensen I."/>
            <person name="Lee S.J."/>
            <person name="Kim R.W."/>
            <person name="Choi I.Y."/>
            <person name="Choi B.S."/>
            <person name="Lim J.S."/>
            <person name="Lee Y.H."/>
            <person name="Choi D."/>
        </authorList>
    </citation>
    <scope>NUCLEOTIDE SEQUENCE [LARGE SCALE GENOMIC DNA]</scope>
    <source>
        <strain evidence="10">cv. CM334</strain>
    </source>
</reference>
<accession>A0A1U8DY03</accession>
<keyword evidence="2" id="KW-0805">Transcription regulation</keyword>
<feature type="domain" description="BHLH" evidence="8">
    <location>
        <begin position="58"/>
        <end position="108"/>
    </location>
</feature>
<feature type="compositionally biased region" description="Low complexity" evidence="7">
    <location>
        <begin position="309"/>
        <end position="328"/>
    </location>
</feature>
<evidence type="ECO:0000313" key="10">
    <source>
        <dbReference type="Proteomes" id="UP000222542"/>
    </source>
</evidence>
<keyword evidence="5" id="KW-0539">Nucleus</keyword>
<dbReference type="InterPro" id="IPR011598">
    <property type="entry name" value="bHLH_dom"/>
</dbReference>
<evidence type="ECO:0000256" key="2">
    <source>
        <dbReference type="ARBA" id="ARBA00023015"/>
    </source>
</evidence>
<dbReference type="GO" id="GO:0005634">
    <property type="term" value="C:nucleus"/>
    <property type="evidence" value="ECO:0000318"/>
    <property type="project" value="GO_Central"/>
</dbReference>
<feature type="compositionally biased region" description="Gly residues" evidence="7">
    <location>
        <begin position="1"/>
        <end position="10"/>
    </location>
</feature>
<dbReference type="Gene3D" id="4.10.280.10">
    <property type="entry name" value="Helix-loop-helix DNA-binding domain"/>
    <property type="match status" value="1"/>
</dbReference>
<keyword evidence="3" id="KW-0238">DNA-binding</keyword>
<organism evidence="9 10">
    <name type="scientific">Capsicum annuum</name>
    <name type="common">Capsicum pepper</name>
    <dbReference type="NCBI Taxonomy" id="4072"/>
    <lineage>
        <taxon>Eukaryota</taxon>
        <taxon>Viridiplantae</taxon>
        <taxon>Streptophyta</taxon>
        <taxon>Embryophyta</taxon>
        <taxon>Tracheophyta</taxon>
        <taxon>Spermatophyta</taxon>
        <taxon>Magnoliopsida</taxon>
        <taxon>eudicotyledons</taxon>
        <taxon>Gunneridae</taxon>
        <taxon>Pentapetalae</taxon>
        <taxon>asterids</taxon>
        <taxon>lamiids</taxon>
        <taxon>Solanales</taxon>
        <taxon>Solanaceae</taxon>
        <taxon>Solanoideae</taxon>
        <taxon>Capsiceae</taxon>
        <taxon>Capsicum</taxon>
    </lineage>
</organism>
<dbReference type="GO" id="GO:0006879">
    <property type="term" value="P:intracellular iron ion homeostasis"/>
    <property type="evidence" value="ECO:0000318"/>
    <property type="project" value="GO_Central"/>
</dbReference>
<dbReference type="PANTHER" id="PTHR47001:SF1">
    <property type="entry name" value="TRANSCRIPTION FACTOR BHLH11"/>
    <property type="match status" value="1"/>
</dbReference>
<dbReference type="CDD" id="cd11446">
    <property type="entry name" value="bHLH_AtILR3_like"/>
    <property type="match status" value="1"/>
</dbReference>
<dbReference type="GO" id="GO:0003700">
    <property type="term" value="F:DNA-binding transcription factor activity"/>
    <property type="evidence" value="ECO:0007669"/>
    <property type="project" value="InterPro"/>
</dbReference>
<evidence type="ECO:0000256" key="5">
    <source>
        <dbReference type="ARBA" id="ARBA00023242"/>
    </source>
</evidence>
<dbReference type="SMR" id="A0A1U8DY03"/>
<evidence type="ECO:0000256" key="6">
    <source>
        <dbReference type="SAM" id="Coils"/>
    </source>
</evidence>
<evidence type="ECO:0000259" key="8">
    <source>
        <dbReference type="PROSITE" id="PS50888"/>
    </source>
</evidence>
<sequence length="335" mass="37424">MDQLNHGGGLYQPNQLPNHCLTELNQLPSDVSMPSNGLLSESSSKQKPEAELKDSIAARKVLKADREKLRRDRLNEQFMELGKTLDPDRPKNDKASILSDTVQMLKDLTAQVSRLKSEYAALTDESRELTQEKNDLREEKTSLKSDIESLNAQYQQRMRSMYPWAGMDHSLVMHPPSYSYPMPVPVPTGPVPMHPSLQPYPFFSNHNPAVVPNPSSYVQYMTSNTLIEQQPTQYMSPVIQPGSVIRQESRNKFSDQGESRTEKNEDSNEVATDLELKTPGSTSEQDLSSGQKKPRKLPKKDNSLTDGNSSSRCSSSHSVQAVSSNSVVRGTKSDD</sequence>
<dbReference type="PANTHER" id="PTHR47001">
    <property type="entry name" value="TRANSCRIPTION FACTOR BHLH121"/>
    <property type="match status" value="1"/>
</dbReference>
<dbReference type="PROSITE" id="PS50888">
    <property type="entry name" value="BHLH"/>
    <property type="match status" value="1"/>
</dbReference>
<keyword evidence="6" id="KW-0175">Coiled coil</keyword>
<reference evidence="9 10" key="2">
    <citation type="journal article" date="2017" name="Genome Biol.">
        <title>New reference genome sequences of hot pepper reveal the massive evolution of plant disease-resistance genes by retroduplication.</title>
        <authorList>
            <person name="Kim S."/>
            <person name="Park J."/>
            <person name="Yeom S.I."/>
            <person name="Kim Y.M."/>
            <person name="Seo E."/>
            <person name="Kim K.T."/>
            <person name="Kim M.S."/>
            <person name="Lee J.M."/>
            <person name="Cheong K."/>
            <person name="Shin H.S."/>
            <person name="Kim S.B."/>
            <person name="Han K."/>
            <person name="Lee J."/>
            <person name="Park M."/>
            <person name="Lee H.A."/>
            <person name="Lee H.Y."/>
            <person name="Lee Y."/>
            <person name="Oh S."/>
            <person name="Lee J.H."/>
            <person name="Choi E."/>
            <person name="Choi E."/>
            <person name="Lee S.E."/>
            <person name="Jeon J."/>
            <person name="Kim H."/>
            <person name="Choi G."/>
            <person name="Song H."/>
            <person name="Lee J."/>
            <person name="Lee S.C."/>
            <person name="Kwon J.K."/>
            <person name="Lee H.Y."/>
            <person name="Koo N."/>
            <person name="Hong Y."/>
            <person name="Kim R.W."/>
            <person name="Kang W.H."/>
            <person name="Huh J.H."/>
            <person name="Kang B.C."/>
            <person name="Yang T.J."/>
            <person name="Lee Y.H."/>
            <person name="Bennetzen J.L."/>
            <person name="Choi D."/>
        </authorList>
    </citation>
    <scope>NUCLEOTIDE SEQUENCE [LARGE SCALE GENOMIC DNA]</scope>
    <source>
        <strain evidence="10">cv. CM334</strain>
    </source>
</reference>
<dbReference type="SMART" id="SM00353">
    <property type="entry name" value="HLH"/>
    <property type="match status" value="1"/>
</dbReference>
<comment type="caution">
    <text evidence="9">The sequence shown here is derived from an EMBL/GenBank/DDBJ whole genome shotgun (WGS) entry which is preliminary data.</text>
</comment>
<dbReference type="KEGG" id="cann:107840531"/>
<dbReference type="Gramene" id="PHT63995">
    <property type="protein sequence ID" value="PHT63995"/>
    <property type="gene ID" value="T459_32096"/>
</dbReference>
<feature type="compositionally biased region" description="Polar residues" evidence="7">
    <location>
        <begin position="279"/>
        <end position="291"/>
    </location>
</feature>
<dbReference type="GO" id="GO:0046983">
    <property type="term" value="F:protein dimerization activity"/>
    <property type="evidence" value="ECO:0007669"/>
    <property type="project" value="InterPro"/>
</dbReference>